<dbReference type="CDD" id="cd01949">
    <property type="entry name" value="GGDEF"/>
    <property type="match status" value="1"/>
</dbReference>
<dbReference type="InterPro" id="IPR046335">
    <property type="entry name" value="LacI/GalR-like_sensor"/>
</dbReference>
<dbReference type="RefSeq" id="WP_078787937.1">
    <property type="nucleotide sequence ID" value="NZ_FMTO01000013.1"/>
</dbReference>
<evidence type="ECO:0000256" key="1">
    <source>
        <dbReference type="ARBA" id="ARBA00023015"/>
    </source>
</evidence>
<dbReference type="SUPFAM" id="SSF53822">
    <property type="entry name" value="Periplasmic binding protein-like I"/>
    <property type="match status" value="1"/>
</dbReference>
<dbReference type="InterPro" id="IPR029787">
    <property type="entry name" value="Nucleotide_cyclase"/>
</dbReference>
<keyword evidence="6" id="KW-1185">Reference proteome</keyword>
<dbReference type="Gene3D" id="3.40.50.2300">
    <property type="match status" value="2"/>
</dbReference>
<dbReference type="Pfam" id="PF00990">
    <property type="entry name" value="GGDEF"/>
    <property type="match status" value="1"/>
</dbReference>
<dbReference type="PROSITE" id="PS50887">
    <property type="entry name" value="GGDEF"/>
    <property type="match status" value="1"/>
</dbReference>
<dbReference type="GO" id="GO:0000976">
    <property type="term" value="F:transcription cis-regulatory region binding"/>
    <property type="evidence" value="ECO:0007669"/>
    <property type="project" value="TreeGrafter"/>
</dbReference>
<evidence type="ECO:0000256" key="2">
    <source>
        <dbReference type="ARBA" id="ARBA00023125"/>
    </source>
</evidence>
<proteinExistence type="predicted"/>
<dbReference type="Pfam" id="PF13377">
    <property type="entry name" value="Peripla_BP_3"/>
    <property type="match status" value="1"/>
</dbReference>
<dbReference type="Proteomes" id="UP000189857">
    <property type="component" value="Unassembled WGS sequence"/>
</dbReference>
<dbReference type="OrthoDB" id="1776574at2"/>
<dbReference type="InterPro" id="IPR043128">
    <property type="entry name" value="Rev_trsase/Diguanyl_cyclase"/>
</dbReference>
<dbReference type="SUPFAM" id="SSF55073">
    <property type="entry name" value="Nucleotide cyclase"/>
    <property type="match status" value="1"/>
</dbReference>
<keyword evidence="1" id="KW-0805">Transcription regulation</keyword>
<feature type="domain" description="GGDEF" evidence="4">
    <location>
        <begin position="501"/>
        <end position="638"/>
    </location>
</feature>
<dbReference type="PANTHER" id="PTHR30146:SF24">
    <property type="entry name" value="XYLOSE OPERON REGULATORY PROTEIN"/>
    <property type="match status" value="1"/>
</dbReference>
<keyword evidence="3" id="KW-0804">Transcription</keyword>
<sequence>MKHKIAVFTNGFSNEFIELVLTGLQKKAAVDGTDIFVFLTFCSQIDNDLQNKCQLNIFHLPNPDEFDGAIVLANTYNSLAEQERVCACFQRAGVPMLSLEVKIPDMSCIYSENYEGIRDLTIHLIEKHNAKTFMYVNGVAENVENLERKRALTETLAHYGRELNVELEGDFSYYNSYLRMKKYLDDGNKPTDAIVCANDLTALGICNCLHEHGYRVPEDVKVTGFDKINAGQYTSPILASVSRGWESFGEIAYDKLMYQIENPTVRFSEVYKSYFVPSESCGCEPSEESKEYKYNKIQNLYQDNLHSDMIEIFFQRLQLSLSRADSKEDFYNKGMKPNRELPIIGNNYCICTEPAFFEIEDDVYASRIRGYSPQMDVLYENKNGEKLPLRTFDSKELYPGYKHVKGESNTYIFAPLNHMDFIIGYVAIKNSPGIVYTQKLRSWIMSMNAVLFGMRQYIFAQRVNRELKKIYMTDALTGLYNRTGCNQVLYEFIKDQKAAGKKSILAFADIDRMKTINDLYGHLNGDLAIKATADAFQKYAPSDWLFGRYGGDEFIAVGTCLNPDSIPLEIQAITNSMADYFESLNLTFTLHASIGYTVIEPDDEDQIEDYIQRADKSMYKEKEKIHKILDSTNLRKIK</sequence>
<dbReference type="SMART" id="SM00267">
    <property type="entry name" value="GGDEF"/>
    <property type="match status" value="1"/>
</dbReference>
<organism evidence="5 6">
    <name type="scientific">Eubacterium ruminantium</name>
    <dbReference type="NCBI Taxonomy" id="42322"/>
    <lineage>
        <taxon>Bacteria</taxon>
        <taxon>Bacillati</taxon>
        <taxon>Bacillota</taxon>
        <taxon>Clostridia</taxon>
        <taxon>Eubacteriales</taxon>
        <taxon>Eubacteriaceae</taxon>
        <taxon>Eubacterium</taxon>
    </lineage>
</organism>
<evidence type="ECO:0000256" key="3">
    <source>
        <dbReference type="ARBA" id="ARBA00023163"/>
    </source>
</evidence>
<name>A0A1T4PUM6_9FIRM</name>
<evidence type="ECO:0000313" key="5">
    <source>
        <dbReference type="EMBL" id="SJZ95129.1"/>
    </source>
</evidence>
<accession>A0A1T4PUM6</accession>
<evidence type="ECO:0000259" key="4">
    <source>
        <dbReference type="PROSITE" id="PS50887"/>
    </source>
</evidence>
<dbReference type="PANTHER" id="PTHR30146">
    <property type="entry name" value="LACI-RELATED TRANSCRIPTIONAL REPRESSOR"/>
    <property type="match status" value="1"/>
</dbReference>
<dbReference type="AlphaFoldDB" id="A0A1T4PUM6"/>
<gene>
    <name evidence="5" type="ORF">SAMN02745110_02137</name>
</gene>
<keyword evidence="2" id="KW-0238">DNA-binding</keyword>
<protein>
    <submittedName>
        <fullName evidence="5">Diguanylate cyclase (GGDEF) domain-containing protein</fullName>
    </submittedName>
</protein>
<dbReference type="Gene3D" id="3.30.70.270">
    <property type="match status" value="1"/>
</dbReference>
<dbReference type="GO" id="GO:0003700">
    <property type="term" value="F:DNA-binding transcription factor activity"/>
    <property type="evidence" value="ECO:0007669"/>
    <property type="project" value="TreeGrafter"/>
</dbReference>
<reference evidence="5 6" key="1">
    <citation type="submission" date="2017-02" db="EMBL/GenBank/DDBJ databases">
        <authorList>
            <person name="Peterson S.W."/>
        </authorList>
    </citation>
    <scope>NUCLEOTIDE SEQUENCE [LARGE SCALE GENOMIC DNA]</scope>
    <source>
        <strain evidence="5 6">ATCC 17233</strain>
    </source>
</reference>
<dbReference type="NCBIfam" id="TIGR00254">
    <property type="entry name" value="GGDEF"/>
    <property type="match status" value="1"/>
</dbReference>
<dbReference type="EMBL" id="FUXA01000014">
    <property type="protein sequence ID" value="SJZ95129.1"/>
    <property type="molecule type" value="Genomic_DNA"/>
</dbReference>
<evidence type="ECO:0000313" key="6">
    <source>
        <dbReference type="Proteomes" id="UP000189857"/>
    </source>
</evidence>
<dbReference type="CDD" id="cd06267">
    <property type="entry name" value="PBP1_LacI_sugar_binding-like"/>
    <property type="match status" value="1"/>
</dbReference>
<dbReference type="InterPro" id="IPR028082">
    <property type="entry name" value="Peripla_BP_I"/>
</dbReference>
<dbReference type="InterPro" id="IPR000160">
    <property type="entry name" value="GGDEF_dom"/>
</dbReference>